<dbReference type="AlphaFoldDB" id="A0A3Q3EU35"/>
<dbReference type="FunFam" id="2.10.90.10:FF:000007">
    <property type="entry name" value="Luteinizing hormone beta subunit"/>
    <property type="match status" value="1"/>
</dbReference>
<dbReference type="Pfam" id="PF00007">
    <property type="entry name" value="Cys_knot"/>
    <property type="match status" value="1"/>
</dbReference>
<evidence type="ECO:0000256" key="8">
    <source>
        <dbReference type="ARBA" id="ARBA00023180"/>
    </source>
</evidence>
<feature type="signal peptide" evidence="12">
    <location>
        <begin position="1"/>
        <end position="16"/>
    </location>
</feature>
<dbReference type="SUPFAM" id="SSF57501">
    <property type="entry name" value="Cystine-knot cytokines"/>
    <property type="match status" value="1"/>
</dbReference>
<dbReference type="GeneTree" id="ENSGT00940000158152"/>
<evidence type="ECO:0000313" key="15">
    <source>
        <dbReference type="Proteomes" id="UP000261660"/>
    </source>
</evidence>
<comment type="function">
    <text evidence="1">Involved in gametogenesis and steroidogenesis.</text>
</comment>
<evidence type="ECO:0000259" key="13">
    <source>
        <dbReference type="Pfam" id="PF00007"/>
    </source>
</evidence>
<dbReference type="GO" id="GO:0005179">
    <property type="term" value="F:hormone activity"/>
    <property type="evidence" value="ECO:0007669"/>
    <property type="project" value="UniProtKB-KW"/>
</dbReference>
<feature type="chain" id="PRO_5018588827" description="Gonadotropin subunit beta-2" evidence="12">
    <location>
        <begin position="17"/>
        <end position="137"/>
    </location>
</feature>
<dbReference type="PROSITE" id="PS00261">
    <property type="entry name" value="GLYCO_HORMONE_BETA_1"/>
    <property type="match status" value="1"/>
</dbReference>
<dbReference type="InterPro" id="IPR029034">
    <property type="entry name" value="Cystine-knot_cytokine"/>
</dbReference>
<evidence type="ECO:0000256" key="10">
    <source>
        <dbReference type="ARBA" id="ARBA00077521"/>
    </source>
</evidence>
<sequence>PLYVITLFWGLCLLIAQIGRNNHTLWIERQDSDQCVVVNTTICSGYCYTQDTNLRGRFGRTFLIQRSCVPLSLVYRPAHLPGCPQEVNPQVYYPVAHRCSCRRCNTRSHHCVRTRRVSYDRCSQPIQRTVHTLCRYT</sequence>
<evidence type="ECO:0000256" key="4">
    <source>
        <dbReference type="ARBA" id="ARBA00011870"/>
    </source>
</evidence>
<proteinExistence type="inferred from homology"/>
<evidence type="ECO:0000256" key="2">
    <source>
        <dbReference type="ARBA" id="ARBA00004613"/>
    </source>
</evidence>
<organism evidence="14 15">
    <name type="scientific">Labrus bergylta</name>
    <name type="common">ballan wrasse</name>
    <dbReference type="NCBI Taxonomy" id="56723"/>
    <lineage>
        <taxon>Eukaryota</taxon>
        <taxon>Metazoa</taxon>
        <taxon>Chordata</taxon>
        <taxon>Craniata</taxon>
        <taxon>Vertebrata</taxon>
        <taxon>Euteleostomi</taxon>
        <taxon>Actinopterygii</taxon>
        <taxon>Neopterygii</taxon>
        <taxon>Teleostei</taxon>
        <taxon>Neoteleostei</taxon>
        <taxon>Acanthomorphata</taxon>
        <taxon>Eupercaria</taxon>
        <taxon>Labriformes</taxon>
        <taxon>Labridae</taxon>
        <taxon>Labrus</taxon>
    </lineage>
</organism>
<keyword evidence="15" id="KW-1185">Reference proteome</keyword>
<comment type="subunit">
    <text evidence="4">Heterodimer of an alpha and a beta chain.</text>
</comment>
<name>A0A3Q3EU35_9LABR</name>
<dbReference type="InParanoid" id="A0A3Q3EU35"/>
<keyword evidence="6" id="KW-0372">Hormone</keyword>
<evidence type="ECO:0000256" key="1">
    <source>
        <dbReference type="ARBA" id="ARBA00003920"/>
    </source>
</evidence>
<comment type="subcellular location">
    <subcellularLocation>
        <location evidence="2">Secreted</location>
    </subcellularLocation>
</comment>
<dbReference type="PANTHER" id="PTHR11515:SF29">
    <property type="entry name" value="THYROTROPIN SUBUNIT BETA-LIKE"/>
    <property type="match status" value="1"/>
</dbReference>
<keyword evidence="7" id="KW-1015">Disulfide bond</keyword>
<dbReference type="GO" id="GO:0007186">
    <property type="term" value="P:G protein-coupled receptor signaling pathway"/>
    <property type="evidence" value="ECO:0007669"/>
    <property type="project" value="TreeGrafter"/>
</dbReference>
<evidence type="ECO:0000256" key="12">
    <source>
        <dbReference type="SAM" id="SignalP"/>
    </source>
</evidence>
<dbReference type="Ensembl" id="ENSLBET00000011443.1">
    <property type="protein sequence ID" value="ENSLBEP00000010864.1"/>
    <property type="gene ID" value="ENSLBEG00000008389.1"/>
</dbReference>
<dbReference type="GO" id="GO:0010817">
    <property type="term" value="P:regulation of hormone levels"/>
    <property type="evidence" value="ECO:0007669"/>
    <property type="project" value="UniProtKB-ARBA"/>
</dbReference>
<keyword evidence="12" id="KW-0732">Signal</keyword>
<keyword evidence="8" id="KW-0325">Glycoprotein</keyword>
<evidence type="ECO:0000256" key="5">
    <source>
        <dbReference type="ARBA" id="ARBA00022525"/>
    </source>
</evidence>
<dbReference type="GO" id="GO:0005615">
    <property type="term" value="C:extracellular space"/>
    <property type="evidence" value="ECO:0007669"/>
    <property type="project" value="TreeGrafter"/>
</dbReference>
<accession>A0A3Q3EU35</accession>
<keyword evidence="5" id="KW-0964">Secreted</keyword>
<evidence type="ECO:0000256" key="7">
    <source>
        <dbReference type="ARBA" id="ARBA00023157"/>
    </source>
</evidence>
<protein>
    <recommendedName>
        <fullName evidence="9">Gonadotropin subunit beta-2</fullName>
    </recommendedName>
    <alternativeName>
        <fullName evidence="10">GTH-II-beta</fullName>
    </alternativeName>
    <alternativeName>
        <fullName evidence="11">Gonadotropin beta-II chain</fullName>
    </alternativeName>
</protein>
<dbReference type="GO" id="GO:0005737">
    <property type="term" value="C:cytoplasm"/>
    <property type="evidence" value="ECO:0007669"/>
    <property type="project" value="TreeGrafter"/>
</dbReference>
<reference evidence="14" key="1">
    <citation type="submission" date="2025-08" db="UniProtKB">
        <authorList>
            <consortium name="Ensembl"/>
        </authorList>
    </citation>
    <scope>IDENTIFICATION</scope>
</reference>
<evidence type="ECO:0000256" key="11">
    <source>
        <dbReference type="ARBA" id="ARBA00081883"/>
    </source>
</evidence>
<evidence type="ECO:0000256" key="3">
    <source>
        <dbReference type="ARBA" id="ARBA00006552"/>
    </source>
</evidence>
<evidence type="ECO:0000256" key="6">
    <source>
        <dbReference type="ARBA" id="ARBA00022702"/>
    </source>
</evidence>
<evidence type="ECO:0000313" key="14">
    <source>
        <dbReference type="Ensembl" id="ENSLBEP00000010864.1"/>
    </source>
</evidence>
<dbReference type="PANTHER" id="PTHR11515">
    <property type="entry name" value="GLYCOPROTEIN HORMONE BETA CHAIN"/>
    <property type="match status" value="1"/>
</dbReference>
<reference evidence="14" key="2">
    <citation type="submission" date="2025-09" db="UniProtKB">
        <authorList>
            <consortium name="Ensembl"/>
        </authorList>
    </citation>
    <scope>IDENTIFICATION</scope>
</reference>
<feature type="domain" description="Glycoprotein hormone subunit beta" evidence="13">
    <location>
        <begin position="21"/>
        <end position="116"/>
    </location>
</feature>
<dbReference type="Gene3D" id="2.10.90.10">
    <property type="entry name" value="Cystine-knot cytokines"/>
    <property type="match status" value="1"/>
</dbReference>
<dbReference type="CDD" id="cd00069">
    <property type="entry name" value="GHB_like"/>
    <property type="match status" value="1"/>
</dbReference>
<dbReference type="InterPro" id="IPR018245">
    <property type="entry name" value="Gonadotropin_bsu_CS"/>
</dbReference>
<dbReference type="InterPro" id="IPR001545">
    <property type="entry name" value="Gonadotropin_bsu"/>
</dbReference>
<dbReference type="InterPro" id="IPR006208">
    <property type="entry name" value="Glyco_hormone_CN"/>
</dbReference>
<comment type="similarity">
    <text evidence="3">Belongs to the glycoprotein hormones subunit beta family.</text>
</comment>
<dbReference type="SMART" id="SM00068">
    <property type="entry name" value="GHB"/>
    <property type="match status" value="1"/>
</dbReference>
<dbReference type="STRING" id="56723.ENSLBEP00000010864"/>
<dbReference type="Proteomes" id="UP000261660">
    <property type="component" value="Unplaced"/>
</dbReference>
<evidence type="ECO:0000256" key="9">
    <source>
        <dbReference type="ARBA" id="ARBA00069434"/>
    </source>
</evidence>